<dbReference type="Pfam" id="PF03721">
    <property type="entry name" value="UDPG_MGDP_dh_N"/>
    <property type="match status" value="1"/>
</dbReference>
<dbReference type="InterPro" id="IPR008927">
    <property type="entry name" value="6-PGluconate_DH-like_C_sf"/>
</dbReference>
<dbReference type="PANTHER" id="PTHR43491">
    <property type="entry name" value="UDP-N-ACETYL-D-MANNOSAMINE DEHYDROGENASE"/>
    <property type="match status" value="1"/>
</dbReference>
<keyword evidence="2" id="KW-0560">Oxidoreductase</keyword>
<evidence type="ECO:0000313" key="7">
    <source>
        <dbReference type="Proteomes" id="UP000009173"/>
    </source>
</evidence>
<evidence type="ECO:0000256" key="4">
    <source>
        <dbReference type="PIRNR" id="PIRNR000124"/>
    </source>
</evidence>
<name>A0A0H3A721_NITV4</name>
<dbReference type="PANTHER" id="PTHR43491:SF2">
    <property type="entry name" value="UDP-N-ACETYL-D-MANNOSAMINE DEHYDROGENASE"/>
    <property type="match status" value="1"/>
</dbReference>
<gene>
    <name evidence="6" type="ordered locus">Dvul_0210</name>
</gene>
<reference evidence="7" key="1">
    <citation type="journal article" date="2009" name="Environ. Microbiol.">
        <title>Contribution of mobile genetic elements to Desulfovibrio vulgaris genome plasticity.</title>
        <authorList>
            <person name="Walker C.B."/>
            <person name="Stolyar S."/>
            <person name="Chivian D."/>
            <person name="Pinel N."/>
            <person name="Gabster J.A."/>
            <person name="Dehal P.S."/>
            <person name="He Z."/>
            <person name="Yang Z.K."/>
            <person name="Yen H.C."/>
            <person name="Zhou J."/>
            <person name="Wall J.D."/>
            <person name="Hazen T.C."/>
            <person name="Arkin A.P."/>
            <person name="Stahl D.A."/>
        </authorList>
    </citation>
    <scope>NUCLEOTIDE SEQUENCE [LARGE SCALE GENOMIC DNA]</scope>
    <source>
        <strain evidence="7">DP4</strain>
    </source>
</reference>
<dbReference type="InterPro" id="IPR028359">
    <property type="entry name" value="UDP_ManNAc/GlcNAc_DH"/>
</dbReference>
<feature type="domain" description="UDP-glucose/GDP-mannose dehydrogenase C-terminal" evidence="5">
    <location>
        <begin position="325"/>
        <end position="427"/>
    </location>
</feature>
<dbReference type="InterPro" id="IPR014027">
    <property type="entry name" value="UDP-Glc/GDP-Man_DH_C"/>
</dbReference>
<evidence type="ECO:0000313" key="6">
    <source>
        <dbReference type="EMBL" id="ABM27234.1"/>
    </source>
</evidence>
<comment type="similarity">
    <text evidence="1 4">Belongs to the UDP-glucose/GDP-mannose dehydrogenase family.</text>
</comment>
<dbReference type="SUPFAM" id="SSF48179">
    <property type="entry name" value="6-phosphogluconate dehydrogenase C-terminal domain-like"/>
    <property type="match status" value="1"/>
</dbReference>
<dbReference type="Gene3D" id="3.40.50.720">
    <property type="entry name" value="NAD(P)-binding Rossmann-like Domain"/>
    <property type="match status" value="2"/>
</dbReference>
<evidence type="ECO:0000256" key="1">
    <source>
        <dbReference type="ARBA" id="ARBA00006601"/>
    </source>
</evidence>
<dbReference type="InterPro" id="IPR017476">
    <property type="entry name" value="UDP-Glc/GDP-Man"/>
</dbReference>
<dbReference type="SUPFAM" id="SSF51735">
    <property type="entry name" value="NAD(P)-binding Rossmann-fold domains"/>
    <property type="match status" value="1"/>
</dbReference>
<organism evidence="6 7">
    <name type="scientific">Nitratidesulfovibrio vulgaris (strain DP4)</name>
    <name type="common">Desulfovibrio vulgaris</name>
    <dbReference type="NCBI Taxonomy" id="391774"/>
    <lineage>
        <taxon>Bacteria</taxon>
        <taxon>Pseudomonadati</taxon>
        <taxon>Thermodesulfobacteriota</taxon>
        <taxon>Desulfovibrionia</taxon>
        <taxon>Desulfovibrionales</taxon>
        <taxon>Desulfovibrionaceae</taxon>
        <taxon>Nitratidesulfovibrio</taxon>
    </lineage>
</organism>
<evidence type="ECO:0000259" key="5">
    <source>
        <dbReference type="SMART" id="SM00984"/>
    </source>
</evidence>
<protein>
    <submittedName>
        <fullName evidence="6">UDP-glucose/GDP-mannose dehydrogenase</fullName>
    </submittedName>
</protein>
<dbReference type="SMR" id="A0A0H3A721"/>
<dbReference type="GO" id="GO:0000271">
    <property type="term" value="P:polysaccharide biosynthetic process"/>
    <property type="evidence" value="ECO:0007669"/>
    <property type="project" value="InterPro"/>
</dbReference>
<proteinExistence type="inferred from homology"/>
<dbReference type="InterPro" id="IPR014026">
    <property type="entry name" value="UDP-Glc/GDP-Man_DH_dimer"/>
</dbReference>
<dbReference type="EMBL" id="CP000527">
    <property type="protein sequence ID" value="ABM27234.1"/>
    <property type="molecule type" value="Genomic_DNA"/>
</dbReference>
<dbReference type="HOGENOM" id="CLU_023810_3_1_7"/>
<dbReference type="Pfam" id="PF00984">
    <property type="entry name" value="UDPG_MGDP_dh"/>
    <property type="match status" value="1"/>
</dbReference>
<dbReference type="RefSeq" id="WP_010940434.1">
    <property type="nucleotide sequence ID" value="NC_008751.1"/>
</dbReference>
<dbReference type="InterPro" id="IPR036291">
    <property type="entry name" value="NAD(P)-bd_dom_sf"/>
</dbReference>
<dbReference type="NCBIfam" id="TIGR03026">
    <property type="entry name" value="NDP-sugDHase"/>
    <property type="match status" value="1"/>
</dbReference>
<dbReference type="InterPro" id="IPR001732">
    <property type="entry name" value="UDP-Glc/GDP-Man_DH_N"/>
</dbReference>
<evidence type="ECO:0000256" key="2">
    <source>
        <dbReference type="ARBA" id="ARBA00023002"/>
    </source>
</evidence>
<keyword evidence="3" id="KW-0520">NAD</keyword>
<dbReference type="SUPFAM" id="SSF52413">
    <property type="entry name" value="UDP-glucose/GDP-mannose dehydrogenase C-terminal domain"/>
    <property type="match status" value="1"/>
</dbReference>
<dbReference type="GO" id="GO:0016616">
    <property type="term" value="F:oxidoreductase activity, acting on the CH-OH group of donors, NAD or NADP as acceptor"/>
    <property type="evidence" value="ECO:0007669"/>
    <property type="project" value="InterPro"/>
</dbReference>
<sequence length="440" mass="47812">MNEQTSFDDIASGRTAVAVVGLGYVGLPLAVALARHFRVIGFDIQQNRVDELSSGHDRTGEVDDASLAATPALFTTDAARLGEAGVIIVAVPTPIDNHRNPDLGPVEKSSITVGRHMKAGCVVVYESTVYPGVTEEVCVPILERESGLVFGRDFTVGYSPERINPGDKVHTLETIMKIVSGSDAATADLLEKVYGSVVTAGIHKAASIKVAEAAKVIENTQRDLNIALMNELSIIFDRLGIDTLEVLEAAGTKWNFLPFRPGLVGGHCIGVDPYYLTFKAEELGYHPQVILAGRRINDGMGKHVAEMTVKRMIRSGCRVAGARVGVLGLTFKENVPDLRNTRVIDVVRELEEYGVTVLVHDPFADPAEAMHEYGLTLAHLKDFQQLDALVVTVPHDVYRAMDLVQVRRWCASSGTPPLLDVRGTFNPGTAREAGFDYWRL</sequence>
<dbReference type="PIRSF" id="PIRSF500136">
    <property type="entry name" value="UDP_ManNAc_DH"/>
    <property type="match status" value="1"/>
</dbReference>
<dbReference type="PIRSF" id="PIRSF000124">
    <property type="entry name" value="UDPglc_GDPman_dh"/>
    <property type="match status" value="1"/>
</dbReference>
<dbReference type="SMART" id="SM00984">
    <property type="entry name" value="UDPG_MGDP_dh_C"/>
    <property type="match status" value="1"/>
</dbReference>
<dbReference type="KEGG" id="dvl:Dvul_0210"/>
<dbReference type="AlphaFoldDB" id="A0A0H3A721"/>
<evidence type="ECO:0000256" key="3">
    <source>
        <dbReference type="ARBA" id="ARBA00023027"/>
    </source>
</evidence>
<dbReference type="Proteomes" id="UP000009173">
    <property type="component" value="Chromosome"/>
</dbReference>
<dbReference type="Pfam" id="PF03720">
    <property type="entry name" value="UDPG_MGDP_dh_C"/>
    <property type="match status" value="1"/>
</dbReference>
<dbReference type="GO" id="GO:0051287">
    <property type="term" value="F:NAD binding"/>
    <property type="evidence" value="ECO:0007669"/>
    <property type="project" value="InterPro"/>
</dbReference>
<dbReference type="GO" id="GO:0016628">
    <property type="term" value="F:oxidoreductase activity, acting on the CH-CH group of donors, NAD or NADP as acceptor"/>
    <property type="evidence" value="ECO:0007669"/>
    <property type="project" value="InterPro"/>
</dbReference>
<accession>A0A0H3A721</accession>
<dbReference type="InterPro" id="IPR036220">
    <property type="entry name" value="UDP-Glc/GDP-Man_DH_C_sf"/>
</dbReference>